<evidence type="ECO:0000256" key="3">
    <source>
        <dbReference type="ARBA" id="ARBA00022729"/>
    </source>
</evidence>
<dbReference type="PANTHER" id="PTHR30061">
    <property type="entry name" value="MALTOSE-BINDING PERIPLASMIC PROTEIN"/>
    <property type="match status" value="1"/>
</dbReference>
<evidence type="ECO:0000256" key="2">
    <source>
        <dbReference type="ARBA" id="ARBA00022448"/>
    </source>
</evidence>
<dbReference type="PROSITE" id="PS01037">
    <property type="entry name" value="SBP_BACTERIAL_1"/>
    <property type="match status" value="1"/>
</dbReference>
<comment type="similarity">
    <text evidence="1">Belongs to the bacterial solute-binding protein 1 family.</text>
</comment>
<keyword evidence="4" id="KW-0574">Periplasm</keyword>
<accession>A0A2R4MIB2</accession>
<evidence type="ECO:0000313" key="6">
    <source>
        <dbReference type="EMBL" id="AVX05710.1"/>
    </source>
</evidence>
<name>A0A2R4MIB2_9HYPH</name>
<feature type="chain" id="PRO_5015308872" evidence="5">
    <location>
        <begin position="22"/>
        <end position="407"/>
    </location>
</feature>
<keyword evidence="7" id="KW-1185">Reference proteome</keyword>
<evidence type="ECO:0000313" key="7">
    <source>
        <dbReference type="Proteomes" id="UP000258927"/>
    </source>
</evidence>
<reference evidence="6 7" key="1">
    <citation type="submission" date="2017-05" db="EMBL/GenBank/DDBJ databases">
        <title>Genome Analysis of Maritalea myrionectae HL2708#5.</title>
        <authorList>
            <consortium name="Cotde Inc.-PKNU"/>
            <person name="Jang D."/>
            <person name="Oh H.-M."/>
        </authorList>
    </citation>
    <scope>NUCLEOTIDE SEQUENCE [LARGE SCALE GENOMIC DNA]</scope>
    <source>
        <strain evidence="6 7">HL2708#5</strain>
    </source>
</reference>
<dbReference type="SUPFAM" id="SSF53850">
    <property type="entry name" value="Periplasmic binding protein-like II"/>
    <property type="match status" value="1"/>
</dbReference>
<dbReference type="AlphaFoldDB" id="A0A2R4MIB2"/>
<dbReference type="GO" id="GO:0042956">
    <property type="term" value="P:maltodextrin transmembrane transport"/>
    <property type="evidence" value="ECO:0007669"/>
    <property type="project" value="TreeGrafter"/>
</dbReference>
<proteinExistence type="inferred from homology"/>
<keyword evidence="2" id="KW-0813">Transport</keyword>
<keyword evidence="3 5" id="KW-0732">Signal</keyword>
<dbReference type="Proteomes" id="UP000258927">
    <property type="component" value="Chromosome"/>
</dbReference>
<dbReference type="GO" id="GO:0015768">
    <property type="term" value="P:maltose transport"/>
    <property type="evidence" value="ECO:0007669"/>
    <property type="project" value="TreeGrafter"/>
</dbReference>
<dbReference type="STRING" id="1122213.GCA_000423365_00896"/>
<dbReference type="InterPro" id="IPR006059">
    <property type="entry name" value="SBP"/>
</dbReference>
<dbReference type="GO" id="GO:1901982">
    <property type="term" value="F:maltose binding"/>
    <property type="evidence" value="ECO:0007669"/>
    <property type="project" value="TreeGrafter"/>
</dbReference>
<sequence length="407" mass="43857">MKSIRKIASMAVLGAATFAYAGTALAQTELDFWSWRQEDVKAYNEIIAAFEEQNPDIKVTFTAHEATSYNTILTTALAGGAGPDIMHTRSYGSLEAIAAPGYLEPLDGQIDLSALSADELLGTTLRADGHVYAVPFASQTIVVFYNKDLFEEHDVALPETWDEFLAASQKFKDAGVIPLANGLADAWTMEIMSGAFLPNFYGKDFFGEVTSGATDFEDERFVNALEKFSTLKEFMPQGYEGVDYATMKQLFNVGQAAMFVGGSFDIPTFVNAGVNFDIMPGPAAEAGGPRMVATWLDGGYGVNAASENKEAALKFIQFTATQPFAQMLTDKLANVPAVDGAEISDPMLAKVSAMHEEATPYIMLVAFRFNTPTGSTLLQNGLQELFTGKKSAEEVAADISEGIKSAE</sequence>
<evidence type="ECO:0000256" key="5">
    <source>
        <dbReference type="SAM" id="SignalP"/>
    </source>
</evidence>
<dbReference type="PANTHER" id="PTHR30061:SF50">
    <property type="entry name" value="MALTOSE_MALTODEXTRIN-BINDING PERIPLASMIC PROTEIN"/>
    <property type="match status" value="1"/>
</dbReference>
<dbReference type="GO" id="GO:0055052">
    <property type="term" value="C:ATP-binding cassette (ABC) transporter complex, substrate-binding subunit-containing"/>
    <property type="evidence" value="ECO:0007669"/>
    <property type="project" value="TreeGrafter"/>
</dbReference>
<evidence type="ECO:0000256" key="1">
    <source>
        <dbReference type="ARBA" id="ARBA00008520"/>
    </source>
</evidence>
<dbReference type="KEGG" id="mmyr:MXMO3_03204"/>
<dbReference type="RefSeq" id="WP_205468035.1">
    <property type="nucleotide sequence ID" value="NZ_CP021330.1"/>
</dbReference>
<dbReference type="EMBL" id="CP021330">
    <property type="protein sequence ID" value="AVX05710.1"/>
    <property type="molecule type" value="Genomic_DNA"/>
</dbReference>
<protein>
    <submittedName>
        <fullName evidence="6">Putative ABC transporter extracellular-binding protein YurO</fullName>
    </submittedName>
</protein>
<dbReference type="Pfam" id="PF01547">
    <property type="entry name" value="SBP_bac_1"/>
    <property type="match status" value="1"/>
</dbReference>
<feature type="signal peptide" evidence="5">
    <location>
        <begin position="1"/>
        <end position="21"/>
    </location>
</feature>
<gene>
    <name evidence="6" type="ORF">MXMO3_03204</name>
</gene>
<organism evidence="6 7">
    <name type="scientific">Maritalea myrionectae</name>
    <dbReference type="NCBI Taxonomy" id="454601"/>
    <lineage>
        <taxon>Bacteria</taxon>
        <taxon>Pseudomonadati</taxon>
        <taxon>Pseudomonadota</taxon>
        <taxon>Alphaproteobacteria</taxon>
        <taxon>Hyphomicrobiales</taxon>
        <taxon>Devosiaceae</taxon>
        <taxon>Maritalea</taxon>
    </lineage>
</organism>
<dbReference type="InterPro" id="IPR006061">
    <property type="entry name" value="SBP_1_CS"/>
</dbReference>
<evidence type="ECO:0000256" key="4">
    <source>
        <dbReference type="ARBA" id="ARBA00022764"/>
    </source>
</evidence>
<dbReference type="Gene3D" id="3.40.190.10">
    <property type="entry name" value="Periplasmic binding protein-like II"/>
    <property type="match status" value="2"/>
</dbReference>
<dbReference type="GO" id="GO:0055085">
    <property type="term" value="P:transmembrane transport"/>
    <property type="evidence" value="ECO:0007669"/>
    <property type="project" value="InterPro"/>
</dbReference>